<dbReference type="PANTHER" id="PTHR44163">
    <property type="entry name" value="U3 SMALL NUCLEOLAR RNA-ASSOCIATED PROTEIN 4 HOMOLOG"/>
    <property type="match status" value="1"/>
</dbReference>
<reference evidence="1 2" key="1">
    <citation type="journal article" date="2012" name="MBio">
        <title>De novo assembly of the Pneumocystis jirovecii genome from a single bronchoalveolar lavage fluid specimen from a patient.</title>
        <authorList>
            <person name="Cisse O.H."/>
            <person name="Pagni M."/>
            <person name="Hauser P.M."/>
        </authorList>
    </citation>
    <scope>NUCLEOTIDE SEQUENCE [LARGE SCALE GENOMIC DNA]</scope>
    <source>
        <strain evidence="1 2">SE8</strain>
    </source>
</reference>
<dbReference type="InterPro" id="IPR046351">
    <property type="entry name" value="UTP4"/>
</dbReference>
<evidence type="ECO:0008006" key="3">
    <source>
        <dbReference type="Google" id="ProtNLM"/>
    </source>
</evidence>
<dbReference type="FunCoup" id="L0PAD1">
    <property type="interactions" value="443"/>
</dbReference>
<dbReference type="STRING" id="1209962.L0PAD1"/>
<dbReference type="GO" id="GO:0032040">
    <property type="term" value="C:small-subunit processome"/>
    <property type="evidence" value="ECO:0007669"/>
    <property type="project" value="TreeGrafter"/>
</dbReference>
<dbReference type="InterPro" id="IPR036322">
    <property type="entry name" value="WD40_repeat_dom_sf"/>
</dbReference>
<organism evidence="2">
    <name type="scientific">Pneumocystis jirovecii</name>
    <name type="common">Human pneumocystis pneumonia agent</name>
    <dbReference type="NCBI Taxonomy" id="42068"/>
    <lineage>
        <taxon>Eukaryota</taxon>
        <taxon>Fungi</taxon>
        <taxon>Dikarya</taxon>
        <taxon>Ascomycota</taxon>
        <taxon>Taphrinomycotina</taxon>
        <taxon>Pneumocystomycetes</taxon>
        <taxon>Pneumocystaceae</taxon>
        <taxon>Pneumocystis</taxon>
    </lineage>
</organism>
<protein>
    <recommendedName>
        <fullName evidence="3">Anaphase-promoting complex subunit 4 WD40 domain-containing protein</fullName>
    </recommendedName>
</protein>
<dbReference type="GO" id="GO:0003723">
    <property type="term" value="F:RNA binding"/>
    <property type="evidence" value="ECO:0007669"/>
    <property type="project" value="TreeGrafter"/>
</dbReference>
<dbReference type="GO" id="GO:0034455">
    <property type="term" value="C:t-UTP complex"/>
    <property type="evidence" value="ECO:0007669"/>
    <property type="project" value="TreeGrafter"/>
</dbReference>
<comment type="caution">
    <text evidence="1">The sequence shown here is derived from an EMBL/GenBank/DDBJ whole genome shotgun (WGS) entry which is preliminary data.</text>
</comment>
<dbReference type="InterPro" id="IPR015943">
    <property type="entry name" value="WD40/YVTN_repeat-like_dom_sf"/>
</dbReference>
<evidence type="ECO:0000313" key="1">
    <source>
        <dbReference type="EMBL" id="CCJ29044.1"/>
    </source>
</evidence>
<dbReference type="InParanoid" id="L0PAD1"/>
<dbReference type="PANTHER" id="PTHR44163:SF1">
    <property type="entry name" value="U3 SMALL NUCLEOLAR RNA-ASSOCIATED PROTEIN 4 HOMOLOG"/>
    <property type="match status" value="1"/>
</dbReference>
<dbReference type="SUPFAM" id="SSF50978">
    <property type="entry name" value="WD40 repeat-like"/>
    <property type="match status" value="1"/>
</dbReference>
<dbReference type="GO" id="GO:0030686">
    <property type="term" value="C:90S preribosome"/>
    <property type="evidence" value="ECO:0007669"/>
    <property type="project" value="InterPro"/>
</dbReference>
<dbReference type="Gene3D" id="2.130.10.10">
    <property type="entry name" value="YVTN repeat-like/Quinoprotein amine dehydrogenase"/>
    <property type="match status" value="1"/>
</dbReference>
<dbReference type="GO" id="GO:0000462">
    <property type="term" value="P:maturation of SSU-rRNA from tricistronic rRNA transcript (SSU-rRNA, 5.8S rRNA, LSU-rRNA)"/>
    <property type="evidence" value="ECO:0007669"/>
    <property type="project" value="InterPro"/>
</dbReference>
<dbReference type="Proteomes" id="UP000010422">
    <property type="component" value="Unassembled WGS sequence"/>
</dbReference>
<accession>L0PAD1</accession>
<proteinExistence type="predicted"/>
<gene>
    <name evidence="1" type="ORF">PNEJI1_001591</name>
</gene>
<dbReference type="EMBL" id="CAKM01000151">
    <property type="protein sequence ID" value="CCJ29044.1"/>
    <property type="molecule type" value="Genomic_DNA"/>
</dbReference>
<evidence type="ECO:0000313" key="2">
    <source>
        <dbReference type="Proteomes" id="UP000010422"/>
    </source>
</evidence>
<dbReference type="VEuPathDB" id="FungiDB:PNEJI1_001591"/>
<dbReference type="AlphaFoldDB" id="L0PAD1"/>
<sequence>MNRLKNISTLKSINPIQPVPQKPIMSFSTSRIMINWNDHQVKLWRINEIHLNSNNDIIFSESIKKKHLLLKMRINTEENINVATISKDGNYIAIGTSCTVKLFKLNYDSNSCIKVKKLQIHGLDSIGATVLLFDQTRSNLIIAYLDKIYFLNLKLLKCIATITKPEKEKMGIEYSNVIKLIALSTDSKYFATYSFSHDIYIYDLESFVMISHLPRLSSSVVVISFCSFISSLIVVTENWEIGQKKNSADLPTELLRLKDNCIGVSFDCGIESRMWLWGSSWIGFIDLSVEMLKKKVNKRKLENGNKDKLFQPIHQISGKERIIVQPEFWNEKKCYIKSSGISTLKTMEESMDVENKGKRMHFWITYRYRSLLLVERPLIDMLIDKGIPPPYYKHLFFDF</sequence>
<name>L0PAD1_PNEJI</name>